<dbReference type="OrthoDB" id="9816434at2"/>
<gene>
    <name evidence="2" type="ORF">Cylst_0065</name>
</gene>
<dbReference type="InterPro" id="IPR025874">
    <property type="entry name" value="DZR"/>
</dbReference>
<organism evidence="2 3">
    <name type="scientific">Cylindrospermum stagnale PCC 7417</name>
    <dbReference type="NCBI Taxonomy" id="56107"/>
    <lineage>
        <taxon>Bacteria</taxon>
        <taxon>Bacillati</taxon>
        <taxon>Cyanobacteriota</taxon>
        <taxon>Cyanophyceae</taxon>
        <taxon>Nostocales</taxon>
        <taxon>Nostocaceae</taxon>
        <taxon>Cylindrospermum</taxon>
    </lineage>
</organism>
<proteinExistence type="predicted"/>
<dbReference type="RefSeq" id="WP_015205706.1">
    <property type="nucleotide sequence ID" value="NC_019757.1"/>
</dbReference>
<dbReference type="InterPro" id="IPR008984">
    <property type="entry name" value="SMAD_FHA_dom_sf"/>
</dbReference>
<dbReference type="Proteomes" id="UP000010475">
    <property type="component" value="Chromosome"/>
</dbReference>
<dbReference type="HOGENOM" id="CLU_070065_0_0_3"/>
<name>K9WSB9_9NOST</name>
<dbReference type="SUPFAM" id="SSF49879">
    <property type="entry name" value="SMAD/FHA domain"/>
    <property type="match status" value="1"/>
</dbReference>
<evidence type="ECO:0000259" key="1">
    <source>
        <dbReference type="PROSITE" id="PS50006"/>
    </source>
</evidence>
<dbReference type="CDD" id="cd00060">
    <property type="entry name" value="FHA"/>
    <property type="match status" value="1"/>
</dbReference>
<dbReference type="InterPro" id="IPR000253">
    <property type="entry name" value="FHA_dom"/>
</dbReference>
<keyword evidence="3" id="KW-1185">Reference proteome</keyword>
<dbReference type="Pfam" id="PF12773">
    <property type="entry name" value="DZR"/>
    <property type="match status" value="1"/>
</dbReference>
<evidence type="ECO:0000313" key="3">
    <source>
        <dbReference type="Proteomes" id="UP000010475"/>
    </source>
</evidence>
<accession>K9WSB9</accession>
<dbReference type="AlphaFoldDB" id="K9WSB9"/>
<protein>
    <submittedName>
        <fullName evidence="2">FHA domain-containing protein</fullName>
    </submittedName>
</protein>
<dbReference type="EMBL" id="CP003642">
    <property type="protein sequence ID" value="AFZ22447.1"/>
    <property type="molecule type" value="Genomic_DNA"/>
</dbReference>
<sequence length="304" mass="31421">MIVCPNCNHPNPDGAVQCEACYTPLPATTNCPSCGATVQADAAFCGQCGYNLHSNVVAPTIAPDIAVEVPALVSPDPILELLKPDPLGLAAPAAPAVTSTLPPTVMAVAPAPVPIAAPDQQTIAIAPVATGQEIPTPPAPAPAPALEPIAAAEPAPEPIAAPAPEPIVAAEPAPEPIAAPAPEVPAVNAARTQLQQVTARLFHVQSDREIELPQNLSVIHIGKPNDRIPPDIDVSGFPNSEIVSRIHADIRVEGDAHYIEDVGSSNGTYINNLPLLPGNRHRLRPGDRISLGKGDMVTFLFQLS</sequence>
<evidence type="ECO:0000313" key="2">
    <source>
        <dbReference type="EMBL" id="AFZ22447.1"/>
    </source>
</evidence>
<dbReference type="STRING" id="56107.Cylst_0065"/>
<dbReference type="Gene3D" id="2.60.200.20">
    <property type="match status" value="1"/>
</dbReference>
<dbReference type="PROSITE" id="PS50006">
    <property type="entry name" value="FHA_DOMAIN"/>
    <property type="match status" value="1"/>
</dbReference>
<dbReference type="PATRIC" id="fig|56107.3.peg.77"/>
<dbReference type="SMART" id="SM00240">
    <property type="entry name" value="FHA"/>
    <property type="match status" value="1"/>
</dbReference>
<reference evidence="2 3" key="1">
    <citation type="submission" date="2012-06" db="EMBL/GenBank/DDBJ databases">
        <title>Finished chromosome of genome of Cylindrospermum stagnale PCC 7417.</title>
        <authorList>
            <consortium name="US DOE Joint Genome Institute"/>
            <person name="Gugger M."/>
            <person name="Coursin T."/>
            <person name="Rippka R."/>
            <person name="Tandeau De Marsac N."/>
            <person name="Huntemann M."/>
            <person name="Wei C.-L."/>
            <person name="Han J."/>
            <person name="Detter J.C."/>
            <person name="Han C."/>
            <person name="Tapia R."/>
            <person name="Chen A."/>
            <person name="Kyrpides N."/>
            <person name="Mavromatis K."/>
            <person name="Markowitz V."/>
            <person name="Szeto E."/>
            <person name="Ivanova N."/>
            <person name="Pagani I."/>
            <person name="Pati A."/>
            <person name="Goodwin L."/>
            <person name="Nordberg H.P."/>
            <person name="Cantor M.N."/>
            <person name="Hua S.X."/>
            <person name="Woyke T."/>
            <person name="Kerfeld C.A."/>
        </authorList>
    </citation>
    <scope>NUCLEOTIDE SEQUENCE [LARGE SCALE GENOMIC DNA]</scope>
    <source>
        <strain evidence="2 3">PCC 7417</strain>
    </source>
</reference>
<feature type="domain" description="FHA" evidence="1">
    <location>
        <begin position="219"/>
        <end position="275"/>
    </location>
</feature>
<dbReference type="eggNOG" id="COG1716">
    <property type="taxonomic scope" value="Bacteria"/>
</dbReference>
<dbReference type="Pfam" id="PF00498">
    <property type="entry name" value="FHA"/>
    <property type="match status" value="1"/>
</dbReference>
<dbReference type="KEGG" id="csg:Cylst_0065"/>